<proteinExistence type="predicted"/>
<dbReference type="Proteomes" id="UP000011083">
    <property type="component" value="Unassembled WGS sequence"/>
</dbReference>
<evidence type="ECO:0000256" key="1">
    <source>
        <dbReference type="ARBA" id="ARBA00022441"/>
    </source>
</evidence>
<dbReference type="SUPFAM" id="SSF117281">
    <property type="entry name" value="Kelch motif"/>
    <property type="match status" value="1"/>
</dbReference>
<evidence type="ECO:0000256" key="2">
    <source>
        <dbReference type="ARBA" id="ARBA00022737"/>
    </source>
</evidence>
<accession>L8GM67</accession>
<dbReference type="InterPro" id="IPR015915">
    <property type="entry name" value="Kelch-typ_b-propeller"/>
</dbReference>
<dbReference type="Pfam" id="PF24681">
    <property type="entry name" value="Kelch_KLHDC2_KLHL20_DRC7"/>
    <property type="match status" value="1"/>
</dbReference>
<dbReference type="AlphaFoldDB" id="L8GM67"/>
<keyword evidence="1" id="KW-0880">Kelch repeat</keyword>
<dbReference type="Gene3D" id="2.120.10.80">
    <property type="entry name" value="Kelch-type beta propeller"/>
    <property type="match status" value="2"/>
</dbReference>
<dbReference type="STRING" id="1257118.L8GM67"/>
<gene>
    <name evidence="4" type="ORF">ACA1_364510</name>
</gene>
<dbReference type="RefSeq" id="XP_004335937.1">
    <property type="nucleotide sequence ID" value="XM_004335889.1"/>
</dbReference>
<dbReference type="InterPro" id="IPR006652">
    <property type="entry name" value="Kelch_1"/>
</dbReference>
<feature type="compositionally biased region" description="Acidic residues" evidence="3">
    <location>
        <begin position="346"/>
        <end position="368"/>
    </location>
</feature>
<dbReference type="OrthoDB" id="14731at2759"/>
<dbReference type="VEuPathDB" id="AmoebaDB:ACA1_364510"/>
<dbReference type="PANTHER" id="PTHR46093:SF18">
    <property type="entry name" value="FIBRONECTIN TYPE-III DOMAIN-CONTAINING PROTEIN"/>
    <property type="match status" value="1"/>
</dbReference>
<sequence length="368" mass="42014">MLGSSWWAPYTGGWSGTEQRYNDLCFFDAESEEWTVVPASGDIPCARSTHSITLINGGKQLLMFAGYKGDEQRFNDVHVLDLGTLTWTKVELPQPTPAPRNTHTAILLGDGQRLVVFGGRDEHKFFNDCWILDVVRMQWREVETTGPLPSPRSGHSAVLVRHHNMLIFGGWSGGYPRFSDVFELNLDTGEWREHSPTGDLPKGRSGHAACLLNPSLMMIFGGWGHGRYRNDVRLLDLNTLAWRKTRPLGEQPDKRRFHALALLDDRVYLYGGRNEEKHCKDLYALILGPRQLRALCVAHLVANYEQYDPQHLALLPEDVQQQVRTAREREEKRRRKLVACESYDVMLEDEDDSEEEEDDEDEEAVSLP</sequence>
<evidence type="ECO:0000313" key="4">
    <source>
        <dbReference type="EMBL" id="ELR13924.1"/>
    </source>
</evidence>
<dbReference type="SMART" id="SM00612">
    <property type="entry name" value="Kelch"/>
    <property type="match status" value="5"/>
</dbReference>
<dbReference type="KEGG" id="acan:ACA1_364510"/>
<reference evidence="4 5" key="1">
    <citation type="journal article" date="2013" name="Genome Biol.">
        <title>Genome of Acanthamoeba castellanii highlights extensive lateral gene transfer and early evolution of tyrosine kinase signaling.</title>
        <authorList>
            <person name="Clarke M."/>
            <person name="Lohan A.J."/>
            <person name="Liu B."/>
            <person name="Lagkouvardos I."/>
            <person name="Roy S."/>
            <person name="Zafar N."/>
            <person name="Bertelli C."/>
            <person name="Schilde C."/>
            <person name="Kianianmomeni A."/>
            <person name="Burglin T.R."/>
            <person name="Frech C."/>
            <person name="Turcotte B."/>
            <person name="Kopec K.O."/>
            <person name="Synnott J.M."/>
            <person name="Choo C."/>
            <person name="Paponov I."/>
            <person name="Finkler A."/>
            <person name="Soon Heng Tan C."/>
            <person name="Hutchins A.P."/>
            <person name="Weinmeier T."/>
            <person name="Rattei T."/>
            <person name="Chu J.S."/>
            <person name="Gimenez G."/>
            <person name="Irimia M."/>
            <person name="Rigden D.J."/>
            <person name="Fitzpatrick D.A."/>
            <person name="Lorenzo-Morales J."/>
            <person name="Bateman A."/>
            <person name="Chiu C.H."/>
            <person name="Tang P."/>
            <person name="Hegemann P."/>
            <person name="Fromm H."/>
            <person name="Raoult D."/>
            <person name="Greub G."/>
            <person name="Miranda-Saavedra D."/>
            <person name="Chen N."/>
            <person name="Nash P."/>
            <person name="Ginger M.L."/>
            <person name="Horn M."/>
            <person name="Schaap P."/>
            <person name="Caler L."/>
            <person name="Loftus B."/>
        </authorList>
    </citation>
    <scope>NUCLEOTIDE SEQUENCE [LARGE SCALE GENOMIC DNA]</scope>
    <source>
        <strain evidence="4 5">Neff</strain>
    </source>
</reference>
<protein>
    <submittedName>
        <fullName evidence="4">Kelch repeatcontaining protein</fullName>
    </submittedName>
</protein>
<dbReference type="EMBL" id="KB008073">
    <property type="protein sequence ID" value="ELR13924.1"/>
    <property type="molecule type" value="Genomic_DNA"/>
</dbReference>
<keyword evidence="2" id="KW-0677">Repeat</keyword>
<dbReference type="PANTHER" id="PTHR46093">
    <property type="entry name" value="ACYL-COA-BINDING DOMAIN-CONTAINING PROTEIN 5"/>
    <property type="match status" value="1"/>
</dbReference>
<name>L8GM67_ACACF</name>
<evidence type="ECO:0000313" key="5">
    <source>
        <dbReference type="Proteomes" id="UP000011083"/>
    </source>
</evidence>
<organism evidence="4 5">
    <name type="scientific">Acanthamoeba castellanii (strain ATCC 30010 / Neff)</name>
    <dbReference type="NCBI Taxonomy" id="1257118"/>
    <lineage>
        <taxon>Eukaryota</taxon>
        <taxon>Amoebozoa</taxon>
        <taxon>Discosea</taxon>
        <taxon>Longamoebia</taxon>
        <taxon>Centramoebida</taxon>
        <taxon>Acanthamoebidae</taxon>
        <taxon>Acanthamoeba</taxon>
    </lineage>
</organism>
<dbReference type="GeneID" id="14914452"/>
<dbReference type="OMA" id="LRTHYIV"/>
<evidence type="ECO:0000256" key="3">
    <source>
        <dbReference type="SAM" id="MobiDB-lite"/>
    </source>
</evidence>
<keyword evidence="5" id="KW-1185">Reference proteome</keyword>
<feature type="region of interest" description="Disordered" evidence="3">
    <location>
        <begin position="345"/>
        <end position="368"/>
    </location>
</feature>